<dbReference type="GO" id="GO:0017056">
    <property type="term" value="F:structural constituent of nuclear pore"/>
    <property type="evidence" value="ECO:0007669"/>
    <property type="project" value="InterPro"/>
</dbReference>
<sequence length="428" mass="44834">MFGRSASATAGGLSINTGAANAGAGPSSTPAAGGGLFGNATATTQPATSGGLFGGAQTGGGGLFGNKPATPATGGLFGSTTATSQPQQTGGLFGQSTATPQAQQTGGLFGQSTATPQTQQSGGLFGSAQQKPATGGLFGQSTAQPQQQQQQQQSTGGLFGGNTQTQQNQSTTGGLFGQSQAQNQSKPGGLFGQSQQTNTTAPGLTMGQSTTQQTVPGSIQTEMENCDLMIQRFMAHASEIKGFMAAHGGDLAQLTTDVNWLQRKYEGVKTTLDEDIVTLAHLKDLVKSDADIAKMAFAGADQLKLPAHYHQTWLTRGGSGGNTTNGNPDRNLEDVLTLFSNEADRLKELHQFQVQKIKEMEQHMPGVEHGLYERVRSLRDQTQVPAFNMVLDLLETIKMMGDKIYEAAGSIVDVREQLTQLQRQYPTK</sequence>
<dbReference type="InterPro" id="IPR025574">
    <property type="entry name" value="Nucleoporin_FG_rpt"/>
</dbReference>
<evidence type="ECO:0000256" key="5">
    <source>
        <dbReference type="ARBA" id="ARBA00023010"/>
    </source>
</evidence>
<dbReference type="OrthoDB" id="2538017at2759"/>
<reference evidence="9 10" key="1">
    <citation type="submission" date="2016-11" db="EMBL/GenBank/DDBJ databases">
        <title>Draft Genome Assembly of Colletotrichum chlorophyti a pathogen of herbaceous plants.</title>
        <authorList>
            <person name="Gan P."/>
            <person name="Narusaka M."/>
            <person name="Tsushima A."/>
            <person name="Narusaka Y."/>
            <person name="Takano Y."/>
            <person name="Shirasu K."/>
        </authorList>
    </citation>
    <scope>NUCLEOTIDE SEQUENCE [LARGE SCALE GENOMIC DNA]</scope>
    <source>
        <strain evidence="9 10">NTL11</strain>
    </source>
</reference>
<evidence type="ECO:0000256" key="6">
    <source>
        <dbReference type="ARBA" id="ARBA00023132"/>
    </source>
</evidence>
<evidence type="ECO:0000256" key="1">
    <source>
        <dbReference type="ARBA" id="ARBA00004567"/>
    </source>
</evidence>
<dbReference type="STRING" id="708187.A0A1Q8R9P8"/>
<evidence type="ECO:0000256" key="3">
    <source>
        <dbReference type="ARBA" id="ARBA00022816"/>
    </source>
</evidence>
<organism evidence="9 10">
    <name type="scientific">Colletotrichum chlorophyti</name>
    <dbReference type="NCBI Taxonomy" id="708187"/>
    <lineage>
        <taxon>Eukaryota</taxon>
        <taxon>Fungi</taxon>
        <taxon>Dikarya</taxon>
        <taxon>Ascomycota</taxon>
        <taxon>Pezizomycotina</taxon>
        <taxon>Sordariomycetes</taxon>
        <taxon>Hypocreomycetidae</taxon>
        <taxon>Glomerellales</taxon>
        <taxon>Glomerellaceae</taxon>
        <taxon>Colletotrichum</taxon>
    </lineage>
</organism>
<feature type="compositionally biased region" description="Low complexity" evidence="8">
    <location>
        <begin position="144"/>
        <end position="173"/>
    </location>
</feature>
<comment type="subcellular location">
    <subcellularLocation>
        <location evidence="1">Nucleus</location>
        <location evidence="1">Nuclear pore complex</location>
    </subcellularLocation>
</comment>
<feature type="region of interest" description="Disordered" evidence="8">
    <location>
        <begin position="62"/>
        <end position="214"/>
    </location>
</feature>
<gene>
    <name evidence="9" type="ORF">CCHL11_09393</name>
</gene>
<dbReference type="Pfam" id="PF13634">
    <property type="entry name" value="Nucleoporin_FG"/>
    <property type="match status" value="2"/>
</dbReference>
<dbReference type="GO" id="GO:0005643">
    <property type="term" value="C:nuclear pore"/>
    <property type="evidence" value="ECO:0007669"/>
    <property type="project" value="UniProtKB-SubCell"/>
</dbReference>
<protein>
    <submittedName>
        <fullName evidence="9">Nucleoporin NUP49</fullName>
    </submittedName>
</protein>
<dbReference type="Proteomes" id="UP000186583">
    <property type="component" value="Unassembled WGS sequence"/>
</dbReference>
<dbReference type="PANTHER" id="PTHR13437">
    <property type="entry name" value="NUCLEOPORIN P58/P45 NUCLEOPORIN-LIKE PROTEIN 1"/>
    <property type="match status" value="1"/>
</dbReference>
<evidence type="ECO:0000256" key="8">
    <source>
        <dbReference type="SAM" id="MobiDB-lite"/>
    </source>
</evidence>
<dbReference type="InterPro" id="IPR024882">
    <property type="entry name" value="NUP58/p45/49"/>
</dbReference>
<dbReference type="EMBL" id="MPGH01000265">
    <property type="protein sequence ID" value="OLN81078.1"/>
    <property type="molecule type" value="Genomic_DNA"/>
</dbReference>
<dbReference type="GO" id="GO:0015031">
    <property type="term" value="P:protein transport"/>
    <property type="evidence" value="ECO:0007669"/>
    <property type="project" value="UniProtKB-KW"/>
</dbReference>
<keyword evidence="2" id="KW-0813">Transport</keyword>
<evidence type="ECO:0000256" key="7">
    <source>
        <dbReference type="ARBA" id="ARBA00023242"/>
    </source>
</evidence>
<dbReference type="AlphaFoldDB" id="A0A1Q8R9P8"/>
<feature type="compositionally biased region" description="Polar residues" evidence="8">
    <location>
        <begin position="78"/>
        <end position="132"/>
    </location>
</feature>
<keyword evidence="10" id="KW-1185">Reference proteome</keyword>
<keyword evidence="4" id="KW-0653">Protein transport</keyword>
<accession>A0A1Q8R9P8</accession>
<name>A0A1Q8R9P8_9PEZI</name>
<feature type="compositionally biased region" description="Polar residues" evidence="8">
    <location>
        <begin position="177"/>
        <end position="214"/>
    </location>
</feature>
<evidence type="ECO:0000256" key="4">
    <source>
        <dbReference type="ARBA" id="ARBA00022927"/>
    </source>
</evidence>
<evidence type="ECO:0000313" key="9">
    <source>
        <dbReference type="EMBL" id="OLN81078.1"/>
    </source>
</evidence>
<comment type="caution">
    <text evidence="9">The sequence shown here is derived from an EMBL/GenBank/DDBJ whole genome shotgun (WGS) entry which is preliminary data.</text>
</comment>
<evidence type="ECO:0000256" key="2">
    <source>
        <dbReference type="ARBA" id="ARBA00022448"/>
    </source>
</evidence>
<keyword evidence="3" id="KW-0509">mRNA transport</keyword>
<evidence type="ECO:0000313" key="10">
    <source>
        <dbReference type="Proteomes" id="UP000186583"/>
    </source>
</evidence>
<proteinExistence type="predicted"/>
<keyword evidence="5" id="KW-0811">Translocation</keyword>
<keyword evidence="6" id="KW-0906">Nuclear pore complex</keyword>
<dbReference type="GO" id="GO:0008139">
    <property type="term" value="F:nuclear localization sequence binding"/>
    <property type="evidence" value="ECO:0007669"/>
    <property type="project" value="InterPro"/>
</dbReference>
<dbReference type="GO" id="GO:0051028">
    <property type="term" value="P:mRNA transport"/>
    <property type="evidence" value="ECO:0007669"/>
    <property type="project" value="UniProtKB-KW"/>
</dbReference>
<keyword evidence="7" id="KW-0539">Nucleus</keyword>
<dbReference type="PANTHER" id="PTHR13437:SF2">
    <property type="entry name" value="NUCLEOPORIN P58_P45"/>
    <property type="match status" value="1"/>
</dbReference>